<dbReference type="GO" id="GO:0046872">
    <property type="term" value="F:metal ion binding"/>
    <property type="evidence" value="ECO:0007669"/>
    <property type="project" value="UniProtKB-KW"/>
</dbReference>
<evidence type="ECO:0000256" key="1">
    <source>
        <dbReference type="ARBA" id="ARBA00010587"/>
    </source>
</evidence>
<keyword evidence="3" id="KW-0408">Iron</keyword>
<comment type="caution">
    <text evidence="5">The sequence shown here is derived from an EMBL/GenBank/DDBJ whole genome shotgun (WGS) entry which is preliminary data.</text>
</comment>
<dbReference type="InterPro" id="IPR012312">
    <property type="entry name" value="Hemerythrin-like"/>
</dbReference>
<accession>A0A317MTM3</accession>
<dbReference type="SUPFAM" id="SSF47188">
    <property type="entry name" value="Hemerythrin-like"/>
    <property type="match status" value="1"/>
</dbReference>
<gene>
    <name evidence="5" type="ORF">C7443_1064</name>
</gene>
<evidence type="ECO:0000256" key="2">
    <source>
        <dbReference type="ARBA" id="ARBA00022723"/>
    </source>
</evidence>
<dbReference type="NCBIfam" id="NF033749">
    <property type="entry name" value="bact_hemeryth"/>
    <property type="match status" value="1"/>
</dbReference>
<comment type="similarity">
    <text evidence="1">Belongs to the hemerythrin family.</text>
</comment>
<dbReference type="CDD" id="cd12107">
    <property type="entry name" value="Hemerythrin"/>
    <property type="match status" value="1"/>
</dbReference>
<dbReference type="PANTHER" id="PTHR37164">
    <property type="entry name" value="BACTERIOHEMERYTHRIN"/>
    <property type="match status" value="1"/>
</dbReference>
<dbReference type="NCBIfam" id="NF002007">
    <property type="entry name" value="PRK00808.1"/>
    <property type="match status" value="1"/>
</dbReference>
<dbReference type="InterPro" id="IPR035938">
    <property type="entry name" value="Hemerythrin-like_sf"/>
</dbReference>
<proteinExistence type="inferred from homology"/>
<name>A0A317MTM3_9GAMM</name>
<keyword evidence="6" id="KW-1185">Reference proteome</keyword>
<organism evidence="5 6">
    <name type="scientific">Plasticicumulans acidivorans</name>
    <dbReference type="NCBI Taxonomy" id="886464"/>
    <lineage>
        <taxon>Bacteria</taxon>
        <taxon>Pseudomonadati</taxon>
        <taxon>Pseudomonadota</taxon>
        <taxon>Gammaproteobacteria</taxon>
        <taxon>Candidatus Competibacteraceae</taxon>
        <taxon>Plasticicumulans</taxon>
    </lineage>
</organism>
<dbReference type="InterPro" id="IPR012827">
    <property type="entry name" value="Hemerythrin_metal-bd"/>
</dbReference>
<dbReference type="Gene3D" id="1.20.120.50">
    <property type="entry name" value="Hemerythrin-like"/>
    <property type="match status" value="1"/>
</dbReference>
<dbReference type="OrthoDB" id="9813903at2"/>
<evidence type="ECO:0000313" key="5">
    <source>
        <dbReference type="EMBL" id="PWV60990.1"/>
    </source>
</evidence>
<dbReference type="RefSeq" id="WP_110018675.1">
    <property type="nucleotide sequence ID" value="NZ_QGTJ01000006.1"/>
</dbReference>
<sequence length="190" mass="21759">MADNALFIWTESMNIGIPVIDGQHRLLMELINRLYLSVVRRESQTATSQILDELIDYTRVHFTLEEQLLEDVGYESTDLEQHRQVHRRFVERIEQAAERHLGEGKSVSFELISLLKHWLKEHILITDRRYADALRAAGVLTADGVLHIDGVEIAETLSDPSAPGQAIAAANDAGRAWWKIWHFPLRSRAR</sequence>
<dbReference type="Pfam" id="PF01814">
    <property type="entry name" value="Hemerythrin"/>
    <property type="match status" value="1"/>
</dbReference>
<evidence type="ECO:0000313" key="6">
    <source>
        <dbReference type="Proteomes" id="UP000246569"/>
    </source>
</evidence>
<dbReference type="NCBIfam" id="TIGR02481">
    <property type="entry name" value="hemeryth_dom"/>
    <property type="match status" value="1"/>
</dbReference>
<dbReference type="AlphaFoldDB" id="A0A317MTM3"/>
<keyword evidence="2" id="KW-0479">Metal-binding</keyword>
<reference evidence="5 6" key="1">
    <citation type="submission" date="2018-05" db="EMBL/GenBank/DDBJ databases">
        <title>Genomic Encyclopedia of Type Strains, Phase IV (KMG-IV): sequencing the most valuable type-strain genomes for metagenomic binning, comparative biology and taxonomic classification.</title>
        <authorList>
            <person name="Goeker M."/>
        </authorList>
    </citation>
    <scope>NUCLEOTIDE SEQUENCE [LARGE SCALE GENOMIC DNA]</scope>
    <source>
        <strain evidence="5 6">DSM 23606</strain>
    </source>
</reference>
<protein>
    <submittedName>
        <fullName evidence="5">Hemerythrin</fullName>
    </submittedName>
</protein>
<dbReference type="EMBL" id="QGTJ01000006">
    <property type="protein sequence ID" value="PWV60990.1"/>
    <property type="molecule type" value="Genomic_DNA"/>
</dbReference>
<dbReference type="PANTHER" id="PTHR37164:SF1">
    <property type="entry name" value="BACTERIOHEMERYTHRIN"/>
    <property type="match status" value="1"/>
</dbReference>
<evidence type="ECO:0000259" key="4">
    <source>
        <dbReference type="Pfam" id="PF01814"/>
    </source>
</evidence>
<evidence type="ECO:0000256" key="3">
    <source>
        <dbReference type="ARBA" id="ARBA00023004"/>
    </source>
</evidence>
<feature type="domain" description="Hemerythrin-like" evidence="4">
    <location>
        <begin position="17"/>
        <end position="132"/>
    </location>
</feature>
<dbReference type="Proteomes" id="UP000246569">
    <property type="component" value="Unassembled WGS sequence"/>
</dbReference>
<dbReference type="InterPro" id="IPR050669">
    <property type="entry name" value="Hemerythrin"/>
</dbReference>